<reference evidence="1" key="1">
    <citation type="submission" date="2022-04" db="EMBL/GenBank/DDBJ databases">
        <title>Jade perch genome.</title>
        <authorList>
            <person name="Chao B."/>
        </authorList>
    </citation>
    <scope>NUCLEOTIDE SEQUENCE</scope>
    <source>
        <strain evidence="1">CB-2022</strain>
    </source>
</reference>
<dbReference type="EMBL" id="CM041538">
    <property type="protein sequence ID" value="KAI3368935.1"/>
    <property type="molecule type" value="Genomic_DNA"/>
</dbReference>
<sequence length="1139" mass="129899">MIFQALFEYLDFTGWLLISFVVLLFTDVVRNWRPHSFPPGPWAMPFLGNVFSAVDFKSMEKLAQEYGPVFSLRRGNERMVFISGYKMVKEALINQLDSFVDRPTIPLFHCVYKGLGLSLSNGYLWKKQRKFANAHLRYFGEGQKSLETYIEVECNFLCDAFKDEQGKPFNPHYIITNAVCNIISSVVFGHRFEYSDERFRKVLELDNEAIVLAGSSQTQLYDVFPGLMQYLPGPHHTVMGNYREIVTFLRKEVERHQEEWNPDDPRDYIDVYLAEMEKKKKDPQAGFNIETLLICTLDLIEAGTETTSTTLRWAIIYMVHYPEIQEKVQAEIDRVIGQSRQPTLADRPNLPYTDAVIHETQRMANIAPMGFPKMASKDTTLGGYFIPKGTAINTILASVLFDKNEWATPDVFNPEHFLDSKGQFCRRDAFLPFSAADFIKNRNPPNYPPGPFALPIVGNFFNVDNKQLHIYFAKLAANYGNVFSICLGRKKLVVVSGYKMVKEALVAQAESFVDRPYSAVSDRFYSGTSNGLFMSNGEIWKKQRRFALSTLRTFGLGKNTMEQSICEEIQYLQEEIEKEKGGLFNPAGLFNNAVSNIICQLVMGKRFDYSDHKFQILLKSVSEVLRLEGSIWAMLFEAFPGVMRHLPGPHNKMFSQFNAVLDFISEEVKRHKEVLDPNNPRDYIDAFINEMENHKESDLGFTEANLALCSTDLFLAGTETTTTTLQWALIYLIKNPEVQEKVQAEIDRVIGQTRKPAMSDRPNLPYTDAVIHEIQRMGNIVPLNGERMAAKDTTLGGYFIPKGTSVLPVLTSVLFDKTEWETPDTFNPGHFLDANGKFVKKEALLPFSAGKRICLGEGLAKMELFLFLVGLLQKENMTIYKSFRSLAALLGITMWLRDLPLWLDVRGMLLFIFIVLLVVFFLSKRDPPNFPPGPPALPLLGNVFSIESKQPHIYLTKATYSLLLHPQLADVYGNVFCIRLGRHKTVFVSGWKMVKEALVTQADNFVDRPYSPMVTRIYSGNSAGLFFSNGNVWRRQRRFAMATLRTFGLAKSSMEQNICEESHHLQDAMEKEKVVRVYRWTGKRACLGEGLARMELFLFFVSLFQKFDFSTLDGVELSTEGITGATRTPYPFKIYVNAR</sequence>
<name>A0ACB8WMN8_9TELE</name>
<keyword evidence="2" id="KW-1185">Reference proteome</keyword>
<gene>
    <name evidence="1" type="ORF">L3Q82_025907</name>
</gene>
<accession>A0ACB8WMN8</accession>
<proteinExistence type="predicted"/>
<evidence type="ECO:0000313" key="1">
    <source>
        <dbReference type="EMBL" id="KAI3368935.1"/>
    </source>
</evidence>
<evidence type="ECO:0000313" key="2">
    <source>
        <dbReference type="Proteomes" id="UP000831701"/>
    </source>
</evidence>
<protein>
    <submittedName>
        <fullName evidence="1">Uncharacterized protein</fullName>
    </submittedName>
</protein>
<dbReference type="Proteomes" id="UP000831701">
    <property type="component" value="Chromosome 8"/>
</dbReference>
<comment type="caution">
    <text evidence="1">The sequence shown here is derived from an EMBL/GenBank/DDBJ whole genome shotgun (WGS) entry which is preliminary data.</text>
</comment>
<organism evidence="1 2">
    <name type="scientific">Scortum barcoo</name>
    <name type="common">barcoo grunter</name>
    <dbReference type="NCBI Taxonomy" id="214431"/>
    <lineage>
        <taxon>Eukaryota</taxon>
        <taxon>Metazoa</taxon>
        <taxon>Chordata</taxon>
        <taxon>Craniata</taxon>
        <taxon>Vertebrata</taxon>
        <taxon>Euteleostomi</taxon>
        <taxon>Actinopterygii</taxon>
        <taxon>Neopterygii</taxon>
        <taxon>Teleostei</taxon>
        <taxon>Neoteleostei</taxon>
        <taxon>Acanthomorphata</taxon>
        <taxon>Eupercaria</taxon>
        <taxon>Centrarchiformes</taxon>
        <taxon>Terapontoidei</taxon>
        <taxon>Terapontidae</taxon>
        <taxon>Scortum</taxon>
    </lineage>
</organism>